<reference evidence="2" key="2">
    <citation type="submission" date="2024-10" db="UniProtKB">
        <authorList>
            <consortium name="EnsemblProtists"/>
        </authorList>
    </citation>
    <scope>IDENTIFICATION</scope>
</reference>
<keyword evidence="1" id="KW-0732">Signal</keyword>
<protein>
    <submittedName>
        <fullName evidence="2">Uncharacterized protein</fullName>
    </submittedName>
</protein>
<accession>A0A0D3KPF3</accession>
<dbReference type="HOGENOM" id="CLU_2042479_0_0_1"/>
<dbReference type="RefSeq" id="XP_005790067.1">
    <property type="nucleotide sequence ID" value="XM_005790010.1"/>
</dbReference>
<dbReference type="AlphaFoldDB" id="A0A0D3KPF3"/>
<evidence type="ECO:0000313" key="2">
    <source>
        <dbReference type="EnsemblProtists" id="EOD37638"/>
    </source>
</evidence>
<feature type="signal peptide" evidence="1">
    <location>
        <begin position="1"/>
        <end position="16"/>
    </location>
</feature>
<organism evidence="2 3">
    <name type="scientific">Emiliania huxleyi (strain CCMP1516)</name>
    <dbReference type="NCBI Taxonomy" id="280463"/>
    <lineage>
        <taxon>Eukaryota</taxon>
        <taxon>Haptista</taxon>
        <taxon>Haptophyta</taxon>
        <taxon>Prymnesiophyceae</taxon>
        <taxon>Isochrysidales</taxon>
        <taxon>Noelaerhabdaceae</taxon>
        <taxon>Emiliania</taxon>
    </lineage>
</organism>
<feature type="chain" id="PRO_5044291887" evidence="1">
    <location>
        <begin position="17"/>
        <end position="121"/>
    </location>
</feature>
<keyword evidence="3" id="KW-1185">Reference proteome</keyword>
<proteinExistence type="predicted"/>
<evidence type="ECO:0000313" key="3">
    <source>
        <dbReference type="Proteomes" id="UP000013827"/>
    </source>
</evidence>
<sequence>MMRLLAVVALAAAAHSAPVEKTAAIDDVQAGLADAVSRLQDGLGPVCGSVEACVHGLANGTVAAADFFEEHLDGPARSALRGLGTVVAAALHKEEVDLERIVDAVYPALLSAEFQLTTHAQ</sequence>
<evidence type="ECO:0000256" key="1">
    <source>
        <dbReference type="SAM" id="SignalP"/>
    </source>
</evidence>
<dbReference type="EnsemblProtists" id="EOD37638">
    <property type="protein sequence ID" value="EOD37638"/>
    <property type="gene ID" value="EMIHUDRAFT_225201"/>
</dbReference>
<dbReference type="KEGG" id="ehx:EMIHUDRAFT_225201"/>
<reference evidence="3" key="1">
    <citation type="journal article" date="2013" name="Nature">
        <title>Pan genome of the phytoplankton Emiliania underpins its global distribution.</title>
        <authorList>
            <person name="Read B.A."/>
            <person name="Kegel J."/>
            <person name="Klute M.J."/>
            <person name="Kuo A."/>
            <person name="Lefebvre S.C."/>
            <person name="Maumus F."/>
            <person name="Mayer C."/>
            <person name="Miller J."/>
            <person name="Monier A."/>
            <person name="Salamov A."/>
            <person name="Young J."/>
            <person name="Aguilar M."/>
            <person name="Claverie J.M."/>
            <person name="Frickenhaus S."/>
            <person name="Gonzalez K."/>
            <person name="Herman E.K."/>
            <person name="Lin Y.C."/>
            <person name="Napier J."/>
            <person name="Ogata H."/>
            <person name="Sarno A.F."/>
            <person name="Shmutz J."/>
            <person name="Schroeder D."/>
            <person name="de Vargas C."/>
            <person name="Verret F."/>
            <person name="von Dassow P."/>
            <person name="Valentin K."/>
            <person name="Van de Peer Y."/>
            <person name="Wheeler G."/>
            <person name="Dacks J.B."/>
            <person name="Delwiche C.F."/>
            <person name="Dyhrman S.T."/>
            <person name="Glockner G."/>
            <person name="John U."/>
            <person name="Richards T."/>
            <person name="Worden A.Z."/>
            <person name="Zhang X."/>
            <person name="Grigoriev I.V."/>
            <person name="Allen A.E."/>
            <person name="Bidle K."/>
            <person name="Borodovsky M."/>
            <person name="Bowler C."/>
            <person name="Brownlee C."/>
            <person name="Cock J.M."/>
            <person name="Elias M."/>
            <person name="Gladyshev V.N."/>
            <person name="Groth M."/>
            <person name="Guda C."/>
            <person name="Hadaegh A."/>
            <person name="Iglesias-Rodriguez M.D."/>
            <person name="Jenkins J."/>
            <person name="Jones B.M."/>
            <person name="Lawson T."/>
            <person name="Leese F."/>
            <person name="Lindquist E."/>
            <person name="Lobanov A."/>
            <person name="Lomsadze A."/>
            <person name="Malik S.B."/>
            <person name="Marsh M.E."/>
            <person name="Mackinder L."/>
            <person name="Mock T."/>
            <person name="Mueller-Roeber B."/>
            <person name="Pagarete A."/>
            <person name="Parker M."/>
            <person name="Probert I."/>
            <person name="Quesneville H."/>
            <person name="Raines C."/>
            <person name="Rensing S.A."/>
            <person name="Riano-Pachon D.M."/>
            <person name="Richier S."/>
            <person name="Rokitta S."/>
            <person name="Shiraiwa Y."/>
            <person name="Soanes D.M."/>
            <person name="van der Giezen M."/>
            <person name="Wahlund T.M."/>
            <person name="Williams B."/>
            <person name="Wilson W."/>
            <person name="Wolfe G."/>
            <person name="Wurch L.L."/>
        </authorList>
    </citation>
    <scope>NUCLEOTIDE SEQUENCE</scope>
</reference>
<dbReference type="GeneID" id="17282906"/>
<dbReference type="Proteomes" id="UP000013827">
    <property type="component" value="Unassembled WGS sequence"/>
</dbReference>
<name>A0A0D3KPF3_EMIH1</name>